<protein>
    <recommendedName>
        <fullName evidence="3">Ig-like domain-containing protein</fullName>
    </recommendedName>
</protein>
<dbReference type="SMART" id="SM00409">
    <property type="entry name" value="IG"/>
    <property type="match status" value="5"/>
</dbReference>
<keyword evidence="1" id="KW-0732">Signal</keyword>
<dbReference type="PANTHER" id="PTHR11481:SF64">
    <property type="entry name" value="FC RECEPTOR-LIKE PROTEIN 4"/>
    <property type="match status" value="1"/>
</dbReference>
<dbReference type="InterPro" id="IPR013783">
    <property type="entry name" value="Ig-like_fold"/>
</dbReference>
<dbReference type="SMART" id="SM00408">
    <property type="entry name" value="IGc2"/>
    <property type="match status" value="4"/>
</dbReference>
<feature type="domain" description="Ig-like" evidence="3">
    <location>
        <begin position="216"/>
        <end position="314"/>
    </location>
</feature>
<keyword evidence="2" id="KW-1015">Disulfide bond</keyword>
<dbReference type="Gene3D" id="2.60.40.10">
    <property type="entry name" value="Immunoglobulins"/>
    <property type="match status" value="5"/>
</dbReference>
<feature type="domain" description="Ig-like" evidence="3">
    <location>
        <begin position="39"/>
        <end position="121"/>
    </location>
</feature>
<dbReference type="Proteomes" id="UP000694700">
    <property type="component" value="Unplaced"/>
</dbReference>
<dbReference type="PROSITE" id="PS50835">
    <property type="entry name" value="IG_LIKE"/>
    <property type="match status" value="5"/>
</dbReference>
<dbReference type="Pfam" id="PF13895">
    <property type="entry name" value="Ig_2"/>
    <property type="match status" value="3"/>
</dbReference>
<evidence type="ECO:0000313" key="5">
    <source>
        <dbReference type="Proteomes" id="UP000694700"/>
    </source>
</evidence>
<dbReference type="AlphaFoldDB" id="A0A8C1VVJ2"/>
<reference evidence="4" key="1">
    <citation type="submission" date="2025-08" db="UniProtKB">
        <authorList>
            <consortium name="Ensembl"/>
        </authorList>
    </citation>
    <scope>IDENTIFICATION</scope>
</reference>
<feature type="domain" description="Ig-like" evidence="3">
    <location>
        <begin position="128"/>
        <end position="212"/>
    </location>
</feature>
<feature type="domain" description="Ig-like" evidence="3">
    <location>
        <begin position="409"/>
        <end position="473"/>
    </location>
</feature>
<dbReference type="InterPro" id="IPR003598">
    <property type="entry name" value="Ig_sub2"/>
</dbReference>
<evidence type="ECO:0000259" key="3">
    <source>
        <dbReference type="PROSITE" id="PS50835"/>
    </source>
</evidence>
<dbReference type="SUPFAM" id="SSF48726">
    <property type="entry name" value="Immunoglobulin"/>
    <property type="match status" value="4"/>
</dbReference>
<dbReference type="Ensembl" id="ENSCCRT00015058946.1">
    <property type="protein sequence ID" value="ENSCCRP00015057056.1"/>
    <property type="gene ID" value="ENSCCRG00015023450.1"/>
</dbReference>
<proteinExistence type="predicted"/>
<dbReference type="GO" id="GO:0006955">
    <property type="term" value="P:immune response"/>
    <property type="evidence" value="ECO:0007669"/>
    <property type="project" value="TreeGrafter"/>
</dbReference>
<dbReference type="InterPro" id="IPR050488">
    <property type="entry name" value="Ig_Fc_receptor"/>
</dbReference>
<dbReference type="PANTHER" id="PTHR11481">
    <property type="entry name" value="IMMUNOGLOBULIN FC RECEPTOR"/>
    <property type="match status" value="1"/>
</dbReference>
<feature type="domain" description="Ig-like" evidence="3">
    <location>
        <begin position="318"/>
        <end position="408"/>
    </location>
</feature>
<dbReference type="GO" id="GO:0004888">
    <property type="term" value="F:transmembrane signaling receptor activity"/>
    <property type="evidence" value="ECO:0007669"/>
    <property type="project" value="TreeGrafter"/>
</dbReference>
<dbReference type="InterPro" id="IPR003599">
    <property type="entry name" value="Ig_sub"/>
</dbReference>
<accession>A0A8C1VVJ2</accession>
<dbReference type="Pfam" id="PF13927">
    <property type="entry name" value="Ig_3"/>
    <property type="match status" value="1"/>
</dbReference>
<name>A0A8C1VVJ2_CYPCA</name>
<dbReference type="InterPro" id="IPR036179">
    <property type="entry name" value="Ig-like_dom_sf"/>
</dbReference>
<dbReference type="GO" id="GO:0007166">
    <property type="term" value="P:cell surface receptor signaling pathway"/>
    <property type="evidence" value="ECO:0007669"/>
    <property type="project" value="TreeGrafter"/>
</dbReference>
<dbReference type="InterPro" id="IPR007110">
    <property type="entry name" value="Ig-like_dom"/>
</dbReference>
<evidence type="ECO:0000256" key="2">
    <source>
        <dbReference type="ARBA" id="ARBA00023157"/>
    </source>
</evidence>
<dbReference type="FunFam" id="2.60.40.10:FF:001607">
    <property type="entry name" value="Leukocyte immune-type receptor TS32.15 L2.5a"/>
    <property type="match status" value="1"/>
</dbReference>
<organism evidence="4 5">
    <name type="scientific">Cyprinus carpio</name>
    <name type="common">Common carp</name>
    <dbReference type="NCBI Taxonomy" id="7962"/>
    <lineage>
        <taxon>Eukaryota</taxon>
        <taxon>Metazoa</taxon>
        <taxon>Chordata</taxon>
        <taxon>Craniata</taxon>
        <taxon>Vertebrata</taxon>
        <taxon>Euteleostomi</taxon>
        <taxon>Actinopterygii</taxon>
        <taxon>Neopterygii</taxon>
        <taxon>Teleostei</taxon>
        <taxon>Ostariophysi</taxon>
        <taxon>Cypriniformes</taxon>
        <taxon>Cyprinidae</taxon>
        <taxon>Cyprininae</taxon>
        <taxon>Cyprinus</taxon>
    </lineage>
</organism>
<sequence length="508" mass="56773">MIMKSKHSNYYKVRGDLLLKIVHHSCFQILSDFLLTDIPKPTLTGLPQSSLFAGDSVTLRCEVDQSWDGGEFLWSKNSNTESTEAAAKTSDSVKVSDGGEYRCRARRGGYYTDYSEPVTVTIYEKPKPKVSIKPDQLVFRGETVTLRCDIDGEGVTSWQYSWYKDGSGSVFSELQEHTFRSVTESDAGKYFCYGAERGGSRTSNISDAVTLTVSAQTVLSVSPQKWLTEGDPVSLICEVNSSSTGWTFSWYTLTASPDYRNRYQLLSDSSRGAGGNYTVSSAAVKHTEVYVCTAERGKPGYYTTYSNKQPVWVTGVSPRVSLIISPSRTQHFTFVSLSLSCEDQSNSDRWRVRRYTESEQWEDCSSSVWGSQTGSTCTISSTITSDTGVYCCQSESGENYHPVNITVHSDVILESPVHPVTEGDTLTLRCLYQFTTPPNLRADFYKDGSLIQNQTTEMITSNVSKSHEGFYYCKHPEKGESPKSWISVRGETIRTINTTEMCLYHLQH</sequence>
<evidence type="ECO:0000256" key="1">
    <source>
        <dbReference type="ARBA" id="ARBA00022729"/>
    </source>
</evidence>
<dbReference type="GO" id="GO:0009897">
    <property type="term" value="C:external side of plasma membrane"/>
    <property type="evidence" value="ECO:0007669"/>
    <property type="project" value="TreeGrafter"/>
</dbReference>
<evidence type="ECO:0000313" key="4">
    <source>
        <dbReference type="Ensembl" id="ENSCCRP00015057056.1"/>
    </source>
</evidence>